<dbReference type="Pfam" id="PF13432">
    <property type="entry name" value="TPR_16"/>
    <property type="match status" value="2"/>
</dbReference>
<gene>
    <name evidence="2" type="ordered locus">AciX9_1834</name>
</gene>
<feature type="repeat" description="TPR" evidence="1">
    <location>
        <begin position="195"/>
        <end position="228"/>
    </location>
</feature>
<dbReference type="HOGENOM" id="CLU_815764_0_0_0"/>
<dbReference type="PROSITE" id="PS50293">
    <property type="entry name" value="TPR_REGION"/>
    <property type="match status" value="1"/>
</dbReference>
<dbReference type="EMBL" id="CP002480">
    <property type="protein sequence ID" value="ADW68881.1"/>
    <property type="molecule type" value="Genomic_DNA"/>
</dbReference>
<protein>
    <submittedName>
        <fullName evidence="2">Tetratricopeptide TPR_1 repeat-containing protein</fullName>
    </submittedName>
</protein>
<sequence length="340" mass="37026">MLTGILLMAVLCAPKSPAQNAPPPSLAKAQENFSAKHYKEAATQSAWLAEHALDPHLRLTAQLLEAKSLVNLPDLPAAEAVLDRYILATPRSSEALYLLGFVLQRENKPKESLAIYTRAAAISPPQPNDLKLVALDYVLLNDYPDAILWLKRSLDGDPANAEAWYFLGRAKMQGGDFVEAEKAFRRALTLAPNDSRALDNLGLSLAAQNRTEDAAQAYKDAIASQPSDHATSEQPFLNLGTLLNDENHSSEALPLLQRAAEIAPRSVRCQEELSRAYLATGNQPEAIASLQRALALDGSNPSLHFRLGQLYRKAGMTEKATAEIQLSSRLYGTHSTAQPQ</sequence>
<feature type="repeat" description="TPR" evidence="1">
    <location>
        <begin position="267"/>
        <end position="300"/>
    </location>
</feature>
<dbReference type="Pfam" id="PF13374">
    <property type="entry name" value="TPR_10"/>
    <property type="match status" value="1"/>
</dbReference>
<dbReference type="PANTHER" id="PTHR12558">
    <property type="entry name" value="CELL DIVISION CYCLE 16,23,27"/>
    <property type="match status" value="1"/>
</dbReference>
<dbReference type="InterPro" id="IPR019734">
    <property type="entry name" value="TPR_rpt"/>
</dbReference>
<dbReference type="InterPro" id="IPR011990">
    <property type="entry name" value="TPR-like_helical_dom_sf"/>
</dbReference>
<feature type="repeat" description="TPR" evidence="1">
    <location>
        <begin position="161"/>
        <end position="194"/>
    </location>
</feature>
<dbReference type="PROSITE" id="PS50005">
    <property type="entry name" value="TPR"/>
    <property type="match status" value="5"/>
</dbReference>
<dbReference type="eggNOG" id="COG0457">
    <property type="taxonomic scope" value="Bacteria"/>
</dbReference>
<dbReference type="Pfam" id="PF13414">
    <property type="entry name" value="TPR_11"/>
    <property type="match status" value="1"/>
</dbReference>
<dbReference type="PANTHER" id="PTHR12558:SF13">
    <property type="entry name" value="CELL DIVISION CYCLE PROTEIN 27 HOMOLOG"/>
    <property type="match status" value="1"/>
</dbReference>
<dbReference type="Proteomes" id="UP000000343">
    <property type="component" value="Chromosome"/>
</dbReference>
<dbReference type="PaxDb" id="1198114-AciX9_1834"/>
<feature type="repeat" description="TPR" evidence="1">
    <location>
        <begin position="93"/>
        <end position="126"/>
    </location>
</feature>
<proteinExistence type="predicted"/>
<organism evidence="3">
    <name type="scientific">Granulicella tundricola (strain ATCC BAA-1859 / DSM 23138 / MP5ACTX9)</name>
    <dbReference type="NCBI Taxonomy" id="1198114"/>
    <lineage>
        <taxon>Bacteria</taxon>
        <taxon>Pseudomonadati</taxon>
        <taxon>Acidobacteriota</taxon>
        <taxon>Terriglobia</taxon>
        <taxon>Terriglobales</taxon>
        <taxon>Acidobacteriaceae</taxon>
        <taxon>Granulicella</taxon>
    </lineage>
</organism>
<name>E8WZY5_GRATM</name>
<dbReference type="STRING" id="1198114.AciX9_1834"/>
<dbReference type="AlphaFoldDB" id="E8WZY5"/>
<keyword evidence="1" id="KW-0802">TPR repeat</keyword>
<dbReference type="Gene3D" id="1.25.40.10">
    <property type="entry name" value="Tetratricopeptide repeat domain"/>
    <property type="match status" value="3"/>
</dbReference>
<keyword evidence="3" id="KW-1185">Reference proteome</keyword>
<evidence type="ECO:0000313" key="2">
    <source>
        <dbReference type="EMBL" id="ADW68881.1"/>
    </source>
</evidence>
<reference evidence="3" key="1">
    <citation type="submission" date="2011-01" db="EMBL/GenBank/DDBJ databases">
        <title>Complete sequence of chromosome of Acidobacterium sp. MP5ACTX9.</title>
        <authorList>
            <consortium name="US DOE Joint Genome Institute"/>
            <person name="Lucas S."/>
            <person name="Copeland A."/>
            <person name="Lapidus A."/>
            <person name="Cheng J.-F."/>
            <person name="Goodwin L."/>
            <person name="Pitluck S."/>
            <person name="Teshima H."/>
            <person name="Detter J.C."/>
            <person name="Han C."/>
            <person name="Tapia R."/>
            <person name="Land M."/>
            <person name="Hauser L."/>
            <person name="Kyrpides N."/>
            <person name="Ivanova N."/>
            <person name="Ovchinnikova G."/>
            <person name="Pagani I."/>
            <person name="Rawat S.R."/>
            <person name="Mannisto M."/>
            <person name="Haggblom M.M."/>
            <person name="Woyke T."/>
        </authorList>
    </citation>
    <scope>NUCLEOTIDE SEQUENCE [LARGE SCALE GENOMIC DNA]</scope>
    <source>
        <strain evidence="3">MP5ACTX9</strain>
    </source>
</reference>
<feature type="repeat" description="TPR" evidence="1">
    <location>
        <begin position="233"/>
        <end position="266"/>
    </location>
</feature>
<evidence type="ECO:0000313" key="3">
    <source>
        <dbReference type="Proteomes" id="UP000000343"/>
    </source>
</evidence>
<dbReference type="KEGG" id="acm:AciX9_1834"/>
<accession>E8WZY5</accession>
<dbReference type="SMART" id="SM00028">
    <property type="entry name" value="TPR"/>
    <property type="match status" value="7"/>
</dbReference>
<evidence type="ECO:0000256" key="1">
    <source>
        <dbReference type="PROSITE-ProRule" id="PRU00339"/>
    </source>
</evidence>
<dbReference type="SUPFAM" id="SSF48452">
    <property type="entry name" value="TPR-like"/>
    <property type="match status" value="1"/>
</dbReference>